<name>A0A017SU70_9BACT</name>
<reference evidence="2 3" key="1">
    <citation type="submission" date="2013-05" db="EMBL/GenBank/DDBJ databases">
        <title>Genome assembly of Chondromyces apiculatus DSM 436.</title>
        <authorList>
            <person name="Sharma G."/>
            <person name="Khatri I."/>
            <person name="Kaur C."/>
            <person name="Mayilraj S."/>
            <person name="Subramanian S."/>
        </authorList>
    </citation>
    <scope>NUCLEOTIDE SEQUENCE [LARGE SCALE GENOMIC DNA]</scope>
    <source>
        <strain evidence="2 3">DSM 436</strain>
    </source>
</reference>
<organism evidence="2 3">
    <name type="scientific">Chondromyces apiculatus DSM 436</name>
    <dbReference type="NCBI Taxonomy" id="1192034"/>
    <lineage>
        <taxon>Bacteria</taxon>
        <taxon>Pseudomonadati</taxon>
        <taxon>Myxococcota</taxon>
        <taxon>Polyangia</taxon>
        <taxon>Polyangiales</taxon>
        <taxon>Polyangiaceae</taxon>
        <taxon>Chondromyces</taxon>
    </lineage>
</organism>
<accession>A0A017SU70</accession>
<evidence type="ECO:0000313" key="2">
    <source>
        <dbReference type="EMBL" id="EYF00499.1"/>
    </source>
</evidence>
<protein>
    <submittedName>
        <fullName evidence="2">Uncharacterized protein</fullName>
    </submittedName>
</protein>
<proteinExistence type="predicted"/>
<evidence type="ECO:0000256" key="1">
    <source>
        <dbReference type="SAM" id="Phobius"/>
    </source>
</evidence>
<dbReference type="AlphaFoldDB" id="A0A017SU70"/>
<gene>
    <name evidence="2" type="ORF">CAP_0533</name>
</gene>
<keyword evidence="3" id="KW-1185">Reference proteome</keyword>
<keyword evidence="1" id="KW-0812">Transmembrane</keyword>
<dbReference type="EMBL" id="ASRX01000108">
    <property type="protein sequence ID" value="EYF00499.1"/>
    <property type="molecule type" value="Genomic_DNA"/>
</dbReference>
<feature type="transmembrane region" description="Helical" evidence="1">
    <location>
        <begin position="48"/>
        <end position="69"/>
    </location>
</feature>
<dbReference type="Proteomes" id="UP000019678">
    <property type="component" value="Unassembled WGS sequence"/>
</dbReference>
<keyword evidence="1" id="KW-0472">Membrane</keyword>
<sequence length="79" mass="8335">MDEKPTLQVRGSVNLEKYKAAKTLSGDSVRFELRAVRPAGSSGTSLHTASSCLVCLICIICIVCSVATAKETGLKLPPL</sequence>
<evidence type="ECO:0000313" key="3">
    <source>
        <dbReference type="Proteomes" id="UP000019678"/>
    </source>
</evidence>
<comment type="caution">
    <text evidence="2">The sequence shown here is derived from an EMBL/GenBank/DDBJ whole genome shotgun (WGS) entry which is preliminary data.</text>
</comment>
<keyword evidence="1" id="KW-1133">Transmembrane helix</keyword>